<evidence type="ECO:0000313" key="2">
    <source>
        <dbReference type="EMBL" id="CAH8328698.1"/>
    </source>
</evidence>
<dbReference type="PANTHER" id="PTHR43084:SF1">
    <property type="entry name" value="PERSULFIDE DIOXYGENASE ETHE1, MITOCHONDRIAL"/>
    <property type="match status" value="1"/>
</dbReference>
<dbReference type="InterPro" id="IPR051682">
    <property type="entry name" value="Mito_Persulfide_Diox"/>
</dbReference>
<accession>A0ABC8JJN0</accession>
<gene>
    <name evidence="2" type="ORF">ERUC_LOCUS11433</name>
</gene>
<evidence type="ECO:0000256" key="1">
    <source>
        <dbReference type="SAM" id="Phobius"/>
    </source>
</evidence>
<proteinExistence type="predicted"/>
<dbReference type="EMBL" id="CAKOAT010109266">
    <property type="protein sequence ID" value="CAH8328698.1"/>
    <property type="molecule type" value="Genomic_DNA"/>
</dbReference>
<feature type="transmembrane region" description="Helical" evidence="1">
    <location>
        <begin position="68"/>
        <end position="89"/>
    </location>
</feature>
<organism evidence="2 3">
    <name type="scientific">Eruca vesicaria subsp. sativa</name>
    <name type="common">Garden rocket</name>
    <name type="synonym">Eruca sativa</name>
    <dbReference type="NCBI Taxonomy" id="29727"/>
    <lineage>
        <taxon>Eukaryota</taxon>
        <taxon>Viridiplantae</taxon>
        <taxon>Streptophyta</taxon>
        <taxon>Embryophyta</taxon>
        <taxon>Tracheophyta</taxon>
        <taxon>Spermatophyta</taxon>
        <taxon>Magnoliopsida</taxon>
        <taxon>eudicotyledons</taxon>
        <taxon>Gunneridae</taxon>
        <taxon>Pentapetalae</taxon>
        <taxon>rosids</taxon>
        <taxon>malvids</taxon>
        <taxon>Brassicales</taxon>
        <taxon>Brassicaceae</taxon>
        <taxon>Brassiceae</taxon>
        <taxon>Eruca</taxon>
    </lineage>
</organism>
<protein>
    <submittedName>
        <fullName evidence="2">Uncharacterized protein</fullName>
    </submittedName>
</protein>
<name>A0ABC8JJN0_ERUVS</name>
<sequence>MTHCSRILCSQSPLIGSRTVITSSSWSLSSSSKLLFRQIFEEESSTYTYLLAHVSHLFWRVFCFHKRWYISIWLLRIFVWLIIFMFSYYKQLIGPVDKTVYELSLKLIYAINRNVHANHVTGTVYLIQELNVLLIVCSNLNLVYPKVIDDAVPANMVCGLQNFPQANL</sequence>
<reference evidence="2 3" key="1">
    <citation type="submission" date="2022-03" db="EMBL/GenBank/DDBJ databases">
        <authorList>
            <person name="Macdonald S."/>
            <person name="Ahmed S."/>
            <person name="Newling K."/>
        </authorList>
    </citation>
    <scope>NUCLEOTIDE SEQUENCE [LARGE SCALE GENOMIC DNA]</scope>
</reference>
<dbReference type="AlphaFoldDB" id="A0ABC8JJN0"/>
<keyword evidence="1" id="KW-1133">Transmembrane helix</keyword>
<dbReference type="Proteomes" id="UP001642260">
    <property type="component" value="Unassembled WGS sequence"/>
</dbReference>
<evidence type="ECO:0000313" key="3">
    <source>
        <dbReference type="Proteomes" id="UP001642260"/>
    </source>
</evidence>
<keyword evidence="1" id="KW-0472">Membrane</keyword>
<dbReference type="PANTHER" id="PTHR43084">
    <property type="entry name" value="PERSULFIDE DIOXYGENASE ETHE1"/>
    <property type="match status" value="1"/>
</dbReference>
<comment type="caution">
    <text evidence="2">The sequence shown here is derived from an EMBL/GenBank/DDBJ whole genome shotgun (WGS) entry which is preliminary data.</text>
</comment>
<keyword evidence="3" id="KW-1185">Reference proteome</keyword>
<keyword evidence="1" id="KW-0812">Transmembrane</keyword>